<feature type="domain" description="MULE transposase" evidence="2">
    <location>
        <begin position="1"/>
        <end position="64"/>
    </location>
</feature>
<dbReference type="InParanoid" id="K4D1J8"/>
<dbReference type="PANTHER" id="PTHR31669">
    <property type="entry name" value="PROTEIN FAR1-RELATED SEQUENCE 10-RELATED"/>
    <property type="match status" value="1"/>
</dbReference>
<dbReference type="GO" id="GO:0006355">
    <property type="term" value="P:regulation of DNA-templated transcription"/>
    <property type="evidence" value="ECO:0007669"/>
    <property type="project" value="UniProtKB-UniRule"/>
</dbReference>
<dbReference type="Proteomes" id="UP000004994">
    <property type="component" value="Chromosome 10"/>
</dbReference>
<protein>
    <recommendedName>
        <fullName evidence="1">Protein FAR1-RELATED SEQUENCE</fullName>
    </recommendedName>
</protein>
<keyword evidence="1" id="KW-0539">Nucleus</keyword>
<dbReference type="PhylomeDB" id="K4D1J8"/>
<dbReference type="InterPro" id="IPR031052">
    <property type="entry name" value="FHY3/FAR1"/>
</dbReference>
<sequence length="137" mass="15664">MPFAYFIGVIQQKQCILLGCGLLTSDDIEMYKFFFSTWLAAMGNAPPIAILTDKCEIMNAAIVEMTQKYKKYNSLKNWFVRNCDVVLDNIVKYVDFKNILKGRLNAYCNWNDNMVVPSVGDPGLDEDATFTRNPREV</sequence>
<dbReference type="PaxDb" id="4081-Solyc10g062080.1.1"/>
<comment type="function">
    <text evidence="1">Putative transcription activator involved in regulating light control of development.</text>
</comment>
<keyword evidence="1" id="KW-0863">Zinc-finger</keyword>
<comment type="subcellular location">
    <subcellularLocation>
        <location evidence="1">Nucleus</location>
    </subcellularLocation>
</comment>
<reference evidence="3" key="2">
    <citation type="submission" date="2015-06" db="UniProtKB">
        <authorList>
            <consortium name="EnsemblPlants"/>
        </authorList>
    </citation>
    <scope>IDENTIFICATION</scope>
    <source>
        <strain evidence="3">cv. Heinz 1706</strain>
    </source>
</reference>
<name>K4D1J8_SOLLC</name>
<evidence type="ECO:0000313" key="3">
    <source>
        <dbReference type="EnsemblPlants" id="Solyc10g062080.1.1"/>
    </source>
</evidence>
<reference evidence="3" key="1">
    <citation type="journal article" date="2012" name="Nature">
        <title>The tomato genome sequence provides insights into fleshy fruit evolution.</title>
        <authorList>
            <consortium name="Tomato Genome Consortium"/>
        </authorList>
    </citation>
    <scope>NUCLEOTIDE SEQUENCE [LARGE SCALE GENOMIC DNA]</scope>
    <source>
        <strain evidence="3">cv. Heinz 1706</strain>
    </source>
</reference>
<evidence type="ECO:0000259" key="2">
    <source>
        <dbReference type="Pfam" id="PF10551"/>
    </source>
</evidence>
<evidence type="ECO:0000256" key="1">
    <source>
        <dbReference type="RuleBase" id="RU367018"/>
    </source>
</evidence>
<proteinExistence type="inferred from homology"/>
<dbReference type="GO" id="GO:0008270">
    <property type="term" value="F:zinc ion binding"/>
    <property type="evidence" value="ECO:0007669"/>
    <property type="project" value="UniProtKB-UniRule"/>
</dbReference>
<dbReference type="InterPro" id="IPR018289">
    <property type="entry name" value="MULE_transposase_dom"/>
</dbReference>
<dbReference type="STRING" id="4081.K4D1J8"/>
<dbReference type="EnsemblPlants" id="Solyc10g062080.1.1">
    <property type="protein sequence ID" value="Solyc10g062080.1.1"/>
    <property type="gene ID" value="Solyc10g062080.1"/>
</dbReference>
<dbReference type="AlphaFoldDB" id="K4D1J8"/>
<dbReference type="GO" id="GO:0005634">
    <property type="term" value="C:nucleus"/>
    <property type="evidence" value="ECO:0007669"/>
    <property type="project" value="UniProtKB-SubCell"/>
</dbReference>
<comment type="similarity">
    <text evidence="1">Belongs to the FHY3/FAR1 family.</text>
</comment>
<dbReference type="Gramene" id="Solyc10g062080.1.1">
    <property type="protein sequence ID" value="Solyc10g062080.1.1"/>
    <property type="gene ID" value="Solyc10g062080.1"/>
</dbReference>
<accession>K4D1J8</accession>
<organism evidence="3">
    <name type="scientific">Solanum lycopersicum</name>
    <name type="common">Tomato</name>
    <name type="synonym">Lycopersicon esculentum</name>
    <dbReference type="NCBI Taxonomy" id="4081"/>
    <lineage>
        <taxon>Eukaryota</taxon>
        <taxon>Viridiplantae</taxon>
        <taxon>Streptophyta</taxon>
        <taxon>Embryophyta</taxon>
        <taxon>Tracheophyta</taxon>
        <taxon>Spermatophyta</taxon>
        <taxon>Magnoliopsida</taxon>
        <taxon>eudicotyledons</taxon>
        <taxon>Gunneridae</taxon>
        <taxon>Pentapetalae</taxon>
        <taxon>asterids</taxon>
        <taxon>lamiids</taxon>
        <taxon>Solanales</taxon>
        <taxon>Solanaceae</taxon>
        <taxon>Solanoideae</taxon>
        <taxon>Solaneae</taxon>
        <taxon>Solanum</taxon>
        <taxon>Solanum subgen. Lycopersicon</taxon>
    </lineage>
</organism>
<dbReference type="Pfam" id="PF10551">
    <property type="entry name" value="MULE"/>
    <property type="match status" value="1"/>
</dbReference>
<keyword evidence="4" id="KW-1185">Reference proteome</keyword>
<evidence type="ECO:0000313" key="4">
    <source>
        <dbReference type="Proteomes" id="UP000004994"/>
    </source>
</evidence>
<dbReference type="HOGENOM" id="CLU_1868710_0_0_1"/>
<dbReference type="PANTHER" id="PTHR31669:SF283">
    <property type="entry name" value="PROTEIN FAR1-RELATED SEQUENCE"/>
    <property type="match status" value="1"/>
</dbReference>
<keyword evidence="1" id="KW-0862">Zinc</keyword>
<keyword evidence="1" id="KW-0479">Metal-binding</keyword>